<proteinExistence type="predicted"/>
<gene>
    <name evidence="2" type="ORF">ACFQJ6_14230</name>
</gene>
<dbReference type="Proteomes" id="UP001596407">
    <property type="component" value="Unassembled WGS sequence"/>
</dbReference>
<reference evidence="2 3" key="1">
    <citation type="journal article" date="2019" name="Int. J. Syst. Evol. Microbiol.">
        <title>The Global Catalogue of Microorganisms (GCM) 10K type strain sequencing project: providing services to taxonomists for standard genome sequencing and annotation.</title>
        <authorList>
            <consortium name="The Broad Institute Genomics Platform"/>
            <consortium name="The Broad Institute Genome Sequencing Center for Infectious Disease"/>
            <person name="Wu L."/>
            <person name="Ma J."/>
        </authorList>
    </citation>
    <scope>NUCLEOTIDE SEQUENCE [LARGE SCALE GENOMIC DNA]</scope>
    <source>
        <strain evidence="2 3">DT72</strain>
    </source>
</reference>
<sequence length="327" mass="35336">MHRRELLGAVGLGATGIAGVVGTRATGAQETTTTGTTTAGDGFTGIESESDRPFTTISVGTRAGVSTPESHRPHRVRVWNDSDESRTVGLRLVRDESAVLDRSVEFPADGYLTLRLLEPARYALELRPGGEVGETATTGDAGGAGSGTVEISRARFDCNDSRTDVRVAADGAVQTATTTTNAACPPELTDRTFTAFRGPAGRPTTPASRSPRSRSQSMGRYRYRTPATVRDSPRFRSPRQTPSGWRSPPRNRPRASASSASGPSSIGRPSRSATECPKPSRWSTGAATRPRRWRRSRAARRRRPERVDRAALVRSQSSERVCWRSRS</sequence>
<comment type="caution">
    <text evidence="2">The sequence shown here is derived from an EMBL/GenBank/DDBJ whole genome shotgun (WGS) entry which is preliminary data.</text>
</comment>
<organism evidence="2 3">
    <name type="scientific">Halorussus caseinilyticus</name>
    <dbReference type="NCBI Taxonomy" id="3034025"/>
    <lineage>
        <taxon>Archaea</taxon>
        <taxon>Methanobacteriati</taxon>
        <taxon>Methanobacteriota</taxon>
        <taxon>Stenosarchaea group</taxon>
        <taxon>Halobacteria</taxon>
        <taxon>Halobacteriales</taxon>
        <taxon>Haladaptataceae</taxon>
        <taxon>Halorussus</taxon>
    </lineage>
</organism>
<feature type="region of interest" description="Disordered" evidence="1">
    <location>
        <begin position="178"/>
        <end position="327"/>
    </location>
</feature>
<feature type="compositionally biased region" description="Low complexity" evidence="1">
    <location>
        <begin position="254"/>
        <end position="273"/>
    </location>
</feature>
<name>A0ABD5WKN1_9EURY</name>
<evidence type="ECO:0000313" key="3">
    <source>
        <dbReference type="Proteomes" id="UP001596407"/>
    </source>
</evidence>
<evidence type="ECO:0000256" key="1">
    <source>
        <dbReference type="SAM" id="MobiDB-lite"/>
    </source>
</evidence>
<feature type="region of interest" description="Disordered" evidence="1">
    <location>
        <begin position="28"/>
        <end position="51"/>
    </location>
</feature>
<dbReference type="EMBL" id="JBHSZH010000005">
    <property type="protein sequence ID" value="MFC7081086.1"/>
    <property type="molecule type" value="Genomic_DNA"/>
</dbReference>
<dbReference type="AlphaFoldDB" id="A0ABD5WKN1"/>
<keyword evidence="3" id="KW-1185">Reference proteome</keyword>
<feature type="compositionally biased region" description="Low complexity" evidence="1">
    <location>
        <begin position="202"/>
        <end position="215"/>
    </location>
</feature>
<evidence type="ECO:0000313" key="2">
    <source>
        <dbReference type="EMBL" id="MFC7081086.1"/>
    </source>
</evidence>
<feature type="compositionally biased region" description="Low complexity" evidence="1">
    <location>
        <begin position="28"/>
        <end position="45"/>
    </location>
</feature>
<accession>A0ABD5WKN1</accession>
<dbReference type="RefSeq" id="WP_382209922.1">
    <property type="nucleotide sequence ID" value="NZ_JBHSZH010000005.1"/>
</dbReference>
<feature type="compositionally biased region" description="Basic residues" evidence="1">
    <location>
        <begin position="289"/>
        <end position="304"/>
    </location>
</feature>
<protein>
    <submittedName>
        <fullName evidence="2">Uncharacterized protein</fullName>
    </submittedName>
</protein>